<protein>
    <recommendedName>
        <fullName evidence="4">Calcium-dependent phosphoinositide phospholipase C</fullName>
    </recommendedName>
</protein>
<dbReference type="InterPro" id="IPR032075">
    <property type="entry name" value="PI-PLC-C1"/>
</dbReference>
<accession>A0A1L3F027</accession>
<dbReference type="SUPFAM" id="SSF51695">
    <property type="entry name" value="PLC-like phosphodiesterases"/>
    <property type="match status" value="1"/>
</dbReference>
<proteinExistence type="predicted"/>
<dbReference type="InterPro" id="IPR017946">
    <property type="entry name" value="PLC-like_Pdiesterase_TIM-brl"/>
</dbReference>
<dbReference type="GO" id="GO:0008081">
    <property type="term" value="F:phosphoric diester hydrolase activity"/>
    <property type="evidence" value="ECO:0007669"/>
    <property type="project" value="InterPro"/>
</dbReference>
<dbReference type="Proteomes" id="UP000182987">
    <property type="component" value="Chromosome"/>
</dbReference>
<organism evidence="2 3">
    <name type="scientific">Luteibacter rhizovicinus DSM 16549</name>
    <dbReference type="NCBI Taxonomy" id="1440763"/>
    <lineage>
        <taxon>Bacteria</taxon>
        <taxon>Pseudomonadati</taxon>
        <taxon>Pseudomonadota</taxon>
        <taxon>Gammaproteobacteria</taxon>
        <taxon>Lysobacterales</taxon>
        <taxon>Rhodanobacteraceae</taxon>
        <taxon>Luteibacter</taxon>
    </lineage>
</organism>
<evidence type="ECO:0000313" key="3">
    <source>
        <dbReference type="Proteomes" id="UP000182987"/>
    </source>
</evidence>
<keyword evidence="1" id="KW-0732">Signal</keyword>
<evidence type="ECO:0000313" key="2">
    <source>
        <dbReference type="EMBL" id="APG06622.1"/>
    </source>
</evidence>
<gene>
    <name evidence="2" type="ORF">BJI69_18205</name>
</gene>
<dbReference type="CDD" id="cd08589">
    <property type="entry name" value="PI-PLCc_SaPLC1_like"/>
    <property type="match status" value="1"/>
</dbReference>
<dbReference type="AlphaFoldDB" id="A0A1L3F027"/>
<reference evidence="3" key="1">
    <citation type="submission" date="2016-09" db="EMBL/GenBank/DDBJ databases">
        <authorList>
            <person name="Lysoe E."/>
        </authorList>
    </citation>
    <scope>NUCLEOTIDE SEQUENCE [LARGE SCALE GENOMIC DNA]</scope>
    <source>
        <strain evidence="3">LJ96T</strain>
    </source>
</reference>
<name>A0A1L3F027_9GAMM</name>
<feature type="chain" id="PRO_5009853280" description="Calcium-dependent phosphoinositide phospholipase C" evidence="1">
    <location>
        <begin position="18"/>
        <end position="370"/>
    </location>
</feature>
<keyword evidence="3" id="KW-1185">Reference proteome</keyword>
<evidence type="ECO:0008006" key="4">
    <source>
        <dbReference type="Google" id="ProtNLM"/>
    </source>
</evidence>
<dbReference type="GO" id="GO:0006629">
    <property type="term" value="P:lipid metabolic process"/>
    <property type="evidence" value="ECO:0007669"/>
    <property type="project" value="InterPro"/>
</dbReference>
<sequence length="370" mass="39863">MPIAAAVSLVASASLFAATSDIRINQIQVIGTHNSYHAGFAPSARRVMQKEAPKEFFAIDYSHPSLTRQLDDGVRQVELDVFSDAKGGLYLDPAIDHMIALNGLPADPPTAAPGTWEKPGFKVMHIQGVDQRSTCQPFTACLAELRAWSKAHPGHTPLFVLIETKQEPLKAKIPTATPELFTPAVFDALDAEIASVFPRNEMVVPDDVRGRHASLDEAVREGGWPTMDKASGKVVFLLDQRKMESVYSDGHPSLRGRLIFTNATPGADDAAFTECNECSADEINALVRRGYIVRARTDDPAQGQGLKNDGSRRDVVLSSGAQLISTDYPAGEPSEHGYSVGFPGGVTVRCNPVLTKKGQCMDAALGAVRK</sequence>
<feature type="signal peptide" evidence="1">
    <location>
        <begin position="1"/>
        <end position="17"/>
    </location>
</feature>
<dbReference type="Pfam" id="PF16670">
    <property type="entry name" value="PI-PLC-C1"/>
    <property type="match status" value="1"/>
</dbReference>
<evidence type="ECO:0000256" key="1">
    <source>
        <dbReference type="SAM" id="SignalP"/>
    </source>
</evidence>
<dbReference type="Gene3D" id="3.20.20.190">
    <property type="entry name" value="Phosphatidylinositol (PI) phosphodiesterase"/>
    <property type="match status" value="1"/>
</dbReference>
<dbReference type="PROSITE" id="PS50007">
    <property type="entry name" value="PIPLC_X_DOMAIN"/>
    <property type="match status" value="1"/>
</dbReference>
<dbReference type="STRING" id="1440763.BJI69_18205"/>
<dbReference type="EMBL" id="CP017480">
    <property type="protein sequence ID" value="APG06622.1"/>
    <property type="molecule type" value="Genomic_DNA"/>
</dbReference>
<dbReference type="KEGG" id="lrz:BJI69_18205"/>